<dbReference type="AlphaFoldDB" id="A0A5R9GJF3"/>
<comment type="caution">
    <text evidence="5">The sequence shown here is derived from an EMBL/GenBank/DDBJ whole genome shotgun (WGS) entry which is preliminary data.</text>
</comment>
<keyword evidence="1" id="KW-0732">Signal</keyword>
<dbReference type="Pfam" id="PF10531">
    <property type="entry name" value="SLBB"/>
    <property type="match status" value="2"/>
</dbReference>
<dbReference type="Gene3D" id="3.10.560.10">
    <property type="entry name" value="Outer membrane lipoprotein wza domain like"/>
    <property type="match status" value="2"/>
</dbReference>
<evidence type="ECO:0000313" key="5">
    <source>
        <dbReference type="EMBL" id="TLS66756.1"/>
    </source>
</evidence>
<dbReference type="PANTHER" id="PTHR33619:SF3">
    <property type="entry name" value="POLYSACCHARIDE EXPORT PROTEIN GFCE-RELATED"/>
    <property type="match status" value="1"/>
</dbReference>
<dbReference type="Gene3D" id="3.30.1950.10">
    <property type="entry name" value="wza like domain"/>
    <property type="match status" value="1"/>
</dbReference>
<protein>
    <recommendedName>
        <fullName evidence="7">Polysaccharide export protein</fullName>
    </recommendedName>
</protein>
<keyword evidence="6" id="KW-1185">Reference proteome</keyword>
<evidence type="ECO:0000313" key="6">
    <source>
        <dbReference type="Proteomes" id="UP000306585"/>
    </source>
</evidence>
<evidence type="ECO:0000259" key="3">
    <source>
        <dbReference type="Pfam" id="PF02563"/>
    </source>
</evidence>
<dbReference type="Proteomes" id="UP000306585">
    <property type="component" value="Unassembled WGS sequence"/>
</dbReference>
<dbReference type="InterPro" id="IPR049712">
    <property type="entry name" value="Poly_export"/>
</dbReference>
<organism evidence="5 6">
    <name type="scientific">Mariprofundus erugo</name>
    <dbReference type="NCBI Taxonomy" id="2528639"/>
    <lineage>
        <taxon>Bacteria</taxon>
        <taxon>Pseudomonadati</taxon>
        <taxon>Pseudomonadota</taxon>
        <taxon>Candidatius Mariprofundia</taxon>
        <taxon>Mariprofundales</taxon>
        <taxon>Mariprofundaceae</taxon>
        <taxon>Mariprofundus</taxon>
    </lineage>
</organism>
<dbReference type="GO" id="GO:0015159">
    <property type="term" value="F:polysaccharide transmembrane transporter activity"/>
    <property type="evidence" value="ECO:0007669"/>
    <property type="project" value="InterPro"/>
</dbReference>
<accession>A0A5R9GJF3</accession>
<feature type="domain" description="Soluble ligand binding" evidence="4">
    <location>
        <begin position="181"/>
        <end position="225"/>
    </location>
</feature>
<dbReference type="InterPro" id="IPR019554">
    <property type="entry name" value="Soluble_ligand-bd"/>
</dbReference>
<name>A0A5R9GJF3_9PROT</name>
<feature type="region of interest" description="Disordered" evidence="2">
    <location>
        <begin position="218"/>
        <end position="242"/>
    </location>
</feature>
<reference evidence="5 6" key="1">
    <citation type="journal article" date="2019" name="Appl. Environ. Microbiol.">
        <title>Environmental Evidence and Genomic Insight of Iron-oxidizing Bacteria Preference Towards More Corrosion Resistant Stainless Steel at Higher Salinities.</title>
        <authorList>
            <person name="Garrison C.E."/>
            <person name="Price K.A."/>
            <person name="Field E.K."/>
        </authorList>
    </citation>
    <scope>NUCLEOTIDE SEQUENCE [LARGE SCALE GENOMIC DNA]</scope>
    <source>
        <strain evidence="5 6">P3</strain>
    </source>
</reference>
<evidence type="ECO:0000259" key="4">
    <source>
        <dbReference type="Pfam" id="PF10531"/>
    </source>
</evidence>
<gene>
    <name evidence="5" type="ORF">FEF65_09555</name>
</gene>
<dbReference type="Pfam" id="PF02563">
    <property type="entry name" value="Poly_export"/>
    <property type="match status" value="1"/>
</dbReference>
<evidence type="ECO:0008006" key="7">
    <source>
        <dbReference type="Google" id="ProtNLM"/>
    </source>
</evidence>
<sequence>MMMWSVMSVRWLAIWSLLLLMAGANSAWSGTDYRLDAGDKISIQVYGEESMDVSATLGASGVIRYPFLGNITARGKTTGELESLIEAGLRDGYLVNPQVRVRIDEFRPFFVNGEVRNPGGFPYSQGLTLRKALSLAGGLNESADPGKVFVVREQDKTQKKQRIDMDAPVYPGDIVSVEKSYFYIYGEVKSPGKYPLTGGLTFRMAISLAGGFTERASTDTVQVRHEGDKNGSRKESELDGSVESGDIVTVKQSFF</sequence>
<dbReference type="PANTHER" id="PTHR33619">
    <property type="entry name" value="POLYSACCHARIDE EXPORT PROTEIN GFCE-RELATED"/>
    <property type="match status" value="1"/>
</dbReference>
<dbReference type="InterPro" id="IPR003715">
    <property type="entry name" value="Poly_export_N"/>
</dbReference>
<evidence type="ECO:0000256" key="2">
    <source>
        <dbReference type="SAM" id="MobiDB-lite"/>
    </source>
</evidence>
<feature type="compositionally biased region" description="Basic and acidic residues" evidence="2">
    <location>
        <begin position="222"/>
        <end position="237"/>
    </location>
</feature>
<evidence type="ECO:0000256" key="1">
    <source>
        <dbReference type="ARBA" id="ARBA00022729"/>
    </source>
</evidence>
<feature type="domain" description="Polysaccharide export protein N-terminal" evidence="3">
    <location>
        <begin position="30"/>
        <end position="103"/>
    </location>
</feature>
<feature type="domain" description="Soluble ligand binding" evidence="4">
    <location>
        <begin position="109"/>
        <end position="153"/>
    </location>
</feature>
<proteinExistence type="predicted"/>
<dbReference type="EMBL" id="VBRY01000008">
    <property type="protein sequence ID" value="TLS66756.1"/>
    <property type="molecule type" value="Genomic_DNA"/>
</dbReference>